<dbReference type="RefSeq" id="WP_118258257.1">
    <property type="nucleotide sequence ID" value="NZ_CALBWO010000038.1"/>
</dbReference>
<evidence type="ECO:0000256" key="3">
    <source>
        <dbReference type="ARBA" id="ARBA00022729"/>
    </source>
</evidence>
<evidence type="ECO:0000256" key="4">
    <source>
        <dbReference type="ARBA" id="ARBA00023136"/>
    </source>
</evidence>
<dbReference type="PROSITE" id="PS51257">
    <property type="entry name" value="PROKAR_LIPOPROTEIN"/>
    <property type="match status" value="1"/>
</dbReference>
<dbReference type="Proteomes" id="UP000283589">
    <property type="component" value="Unassembled WGS sequence"/>
</dbReference>
<keyword evidence="5" id="KW-0998">Cell outer membrane</keyword>
<evidence type="ECO:0000259" key="7">
    <source>
        <dbReference type="Pfam" id="PF14322"/>
    </source>
</evidence>
<evidence type="ECO:0000256" key="1">
    <source>
        <dbReference type="ARBA" id="ARBA00004442"/>
    </source>
</evidence>
<gene>
    <name evidence="8" type="ORF">DWW18_00110</name>
</gene>
<evidence type="ECO:0000256" key="5">
    <source>
        <dbReference type="ARBA" id="ARBA00023237"/>
    </source>
</evidence>
<dbReference type="Gene3D" id="1.25.40.390">
    <property type="match status" value="1"/>
</dbReference>
<comment type="similarity">
    <text evidence="2">Belongs to the SusD family.</text>
</comment>
<evidence type="ECO:0000313" key="8">
    <source>
        <dbReference type="EMBL" id="RGV36643.1"/>
    </source>
</evidence>
<protein>
    <submittedName>
        <fullName evidence="8">RagB/SusD family nutrient uptake outer membrane protein</fullName>
    </submittedName>
</protein>
<evidence type="ECO:0000259" key="6">
    <source>
        <dbReference type="Pfam" id="PF07980"/>
    </source>
</evidence>
<feature type="domain" description="SusD-like N-terminal" evidence="7">
    <location>
        <begin position="23"/>
        <end position="212"/>
    </location>
</feature>
<evidence type="ECO:0000313" key="9">
    <source>
        <dbReference type="Proteomes" id="UP000283589"/>
    </source>
</evidence>
<reference evidence="8 9" key="1">
    <citation type="submission" date="2018-08" db="EMBL/GenBank/DDBJ databases">
        <title>A genome reference for cultivated species of the human gut microbiota.</title>
        <authorList>
            <person name="Zou Y."/>
            <person name="Xue W."/>
            <person name="Luo G."/>
        </authorList>
    </citation>
    <scope>NUCLEOTIDE SEQUENCE [LARGE SCALE GENOMIC DNA]</scope>
    <source>
        <strain evidence="8 9">AF14-49</strain>
    </source>
</reference>
<keyword evidence="4" id="KW-0472">Membrane</keyword>
<dbReference type="GO" id="GO:0009279">
    <property type="term" value="C:cell outer membrane"/>
    <property type="evidence" value="ECO:0007669"/>
    <property type="project" value="UniProtKB-SubCell"/>
</dbReference>
<dbReference type="InterPro" id="IPR012944">
    <property type="entry name" value="SusD_RagB_dom"/>
</dbReference>
<accession>A0A412X5G7</accession>
<dbReference type="InterPro" id="IPR011990">
    <property type="entry name" value="TPR-like_helical_dom_sf"/>
</dbReference>
<feature type="domain" description="RagB/SusD" evidence="6">
    <location>
        <begin position="376"/>
        <end position="467"/>
    </location>
</feature>
<dbReference type="Pfam" id="PF14322">
    <property type="entry name" value="SusD-like_3"/>
    <property type="match status" value="1"/>
</dbReference>
<name>A0A412X5G7_9BACT</name>
<dbReference type="Pfam" id="PF07980">
    <property type="entry name" value="SusD_RagB"/>
    <property type="match status" value="1"/>
</dbReference>
<comment type="caution">
    <text evidence="8">The sequence shown here is derived from an EMBL/GenBank/DDBJ whole genome shotgun (WGS) entry which is preliminary data.</text>
</comment>
<proteinExistence type="inferred from homology"/>
<dbReference type="SUPFAM" id="SSF48452">
    <property type="entry name" value="TPR-like"/>
    <property type="match status" value="1"/>
</dbReference>
<dbReference type="InterPro" id="IPR033985">
    <property type="entry name" value="SusD-like_N"/>
</dbReference>
<evidence type="ECO:0000256" key="2">
    <source>
        <dbReference type="ARBA" id="ARBA00006275"/>
    </source>
</evidence>
<keyword evidence="3" id="KW-0732">Signal</keyword>
<sequence length="506" mass="58845">MKHSLYMSLAIGIAFTISSCSNWLDVQPKTEVKQDKMFETESGFKDALVGCYMLMGDASIYGRELTYTFLEVLAQQYEFVNVYNPYQNVKLYSYSTSNVESIISNIWSKQYKVIANLNAILEFIEYKKNILHPVNYANIKAQALGLRAFLHFDLLRMFGWGDLVNTPSNLDKLCIPYVTKYNKETTKQSTVREVLQYIHADLEIAEELLAYNDVYHQKTQDDDYELPNDDGFYDAPRGFFNYYAARATQARVYMWEGNYEAALERVSFFTKSPSPISWVNLDRSVINATPTTRDLSFTPEHIFSLDVHNMYEALKSYIEQFKTQSGLTVTENSNYFFHTGTRADELFEITAGGGNDVRYNYLYDQVDRQHYLFLKLKEEPETQSASKNKMPLIRKPEMYYYAAECYNQLNDPKKAINMLNEVRLARGIDIKDNLPETLTKNEIEQEITKEWRKEYIGEGQMFYYYKRLGLMIPSASVEGDKAFILPLPRTEVELGGREDYKDDTEL</sequence>
<comment type="subcellular location">
    <subcellularLocation>
        <location evidence="1">Cell outer membrane</location>
    </subcellularLocation>
</comment>
<organism evidence="8 9">
    <name type="scientific">Butyricimonas virosa</name>
    <dbReference type="NCBI Taxonomy" id="544645"/>
    <lineage>
        <taxon>Bacteria</taxon>
        <taxon>Pseudomonadati</taxon>
        <taxon>Bacteroidota</taxon>
        <taxon>Bacteroidia</taxon>
        <taxon>Bacteroidales</taxon>
        <taxon>Odoribacteraceae</taxon>
        <taxon>Butyricimonas</taxon>
    </lineage>
</organism>
<dbReference type="AlphaFoldDB" id="A0A412X5G7"/>
<dbReference type="EMBL" id="QRZA01000001">
    <property type="protein sequence ID" value="RGV36643.1"/>
    <property type="molecule type" value="Genomic_DNA"/>
</dbReference>